<name>A0ABW1GZM0_9ACTN</name>
<dbReference type="SUPFAM" id="SSF46894">
    <property type="entry name" value="C-terminal effector domain of the bipartite response regulators"/>
    <property type="match status" value="1"/>
</dbReference>
<dbReference type="InterPro" id="IPR051677">
    <property type="entry name" value="AfsR-DnrI-RedD_regulator"/>
</dbReference>
<feature type="DNA-binding region" description="OmpR/PhoB-type" evidence="2">
    <location>
        <begin position="1"/>
        <end position="98"/>
    </location>
</feature>
<dbReference type="InterPro" id="IPR016032">
    <property type="entry name" value="Sig_transdc_resp-reg_C-effctor"/>
</dbReference>
<evidence type="ECO:0000259" key="3">
    <source>
        <dbReference type="PROSITE" id="PS51755"/>
    </source>
</evidence>
<organism evidence="4 5">
    <name type="scientific">Micromonospora vulcania</name>
    <dbReference type="NCBI Taxonomy" id="1441873"/>
    <lineage>
        <taxon>Bacteria</taxon>
        <taxon>Bacillati</taxon>
        <taxon>Actinomycetota</taxon>
        <taxon>Actinomycetes</taxon>
        <taxon>Micromonosporales</taxon>
        <taxon>Micromonosporaceae</taxon>
        <taxon>Micromonospora</taxon>
    </lineage>
</organism>
<gene>
    <name evidence="4" type="ORF">ACFQGL_05860</name>
</gene>
<dbReference type="PANTHER" id="PTHR35807:SF1">
    <property type="entry name" value="TRANSCRIPTIONAL REGULATOR REDD"/>
    <property type="match status" value="1"/>
</dbReference>
<dbReference type="Proteomes" id="UP001596226">
    <property type="component" value="Unassembled WGS sequence"/>
</dbReference>
<evidence type="ECO:0000256" key="1">
    <source>
        <dbReference type="ARBA" id="ARBA00023125"/>
    </source>
</evidence>
<dbReference type="SMART" id="SM00862">
    <property type="entry name" value="Trans_reg_C"/>
    <property type="match status" value="1"/>
</dbReference>
<dbReference type="EMBL" id="JBHSQS010000003">
    <property type="protein sequence ID" value="MFC5922865.1"/>
    <property type="molecule type" value="Genomic_DNA"/>
</dbReference>
<protein>
    <submittedName>
        <fullName evidence="4">Winged helix-turn-helix domain-containing protein</fullName>
    </submittedName>
</protein>
<evidence type="ECO:0000256" key="2">
    <source>
        <dbReference type="PROSITE-ProRule" id="PRU01091"/>
    </source>
</evidence>
<sequence>MLLRVLGPLEVEIDRGGTVDLGGPRQRAVLALLLSARGEVVSVGRMIEDLWRGEAPPQAIASIQAYVSHLRRLLEPARERRAPARVLVTAPPGYAIRVPADAVDAGRFESMLTEARSVGVVDPDRARLC</sequence>
<evidence type="ECO:0000313" key="5">
    <source>
        <dbReference type="Proteomes" id="UP001596226"/>
    </source>
</evidence>
<feature type="domain" description="OmpR/PhoB-type" evidence="3">
    <location>
        <begin position="1"/>
        <end position="98"/>
    </location>
</feature>
<dbReference type="PROSITE" id="PS51755">
    <property type="entry name" value="OMPR_PHOB"/>
    <property type="match status" value="1"/>
</dbReference>
<dbReference type="PANTHER" id="PTHR35807">
    <property type="entry name" value="TRANSCRIPTIONAL REGULATOR REDD-RELATED"/>
    <property type="match status" value="1"/>
</dbReference>
<evidence type="ECO:0000313" key="4">
    <source>
        <dbReference type="EMBL" id="MFC5922865.1"/>
    </source>
</evidence>
<dbReference type="Gene3D" id="1.10.10.10">
    <property type="entry name" value="Winged helix-like DNA-binding domain superfamily/Winged helix DNA-binding domain"/>
    <property type="match status" value="1"/>
</dbReference>
<dbReference type="InterPro" id="IPR001867">
    <property type="entry name" value="OmpR/PhoB-type_DNA-bd"/>
</dbReference>
<dbReference type="Pfam" id="PF00486">
    <property type="entry name" value="Trans_reg_C"/>
    <property type="match status" value="1"/>
</dbReference>
<accession>A0ABW1GZM0</accession>
<proteinExistence type="predicted"/>
<reference evidence="5" key="1">
    <citation type="journal article" date="2019" name="Int. J. Syst. Evol. Microbiol.">
        <title>The Global Catalogue of Microorganisms (GCM) 10K type strain sequencing project: providing services to taxonomists for standard genome sequencing and annotation.</title>
        <authorList>
            <consortium name="The Broad Institute Genomics Platform"/>
            <consortium name="The Broad Institute Genome Sequencing Center for Infectious Disease"/>
            <person name="Wu L."/>
            <person name="Ma J."/>
        </authorList>
    </citation>
    <scope>NUCLEOTIDE SEQUENCE [LARGE SCALE GENOMIC DNA]</scope>
    <source>
        <strain evidence="5">CGMCC 4.7144</strain>
    </source>
</reference>
<keyword evidence="5" id="KW-1185">Reference proteome</keyword>
<keyword evidence="1 2" id="KW-0238">DNA-binding</keyword>
<dbReference type="InterPro" id="IPR036388">
    <property type="entry name" value="WH-like_DNA-bd_sf"/>
</dbReference>
<comment type="caution">
    <text evidence="4">The sequence shown here is derived from an EMBL/GenBank/DDBJ whole genome shotgun (WGS) entry which is preliminary data.</text>
</comment>